<evidence type="ECO:0000313" key="1">
    <source>
        <dbReference type="EMBL" id="MCE4556548.1"/>
    </source>
</evidence>
<proteinExistence type="predicted"/>
<organism evidence="1 2">
    <name type="scientific">Pelomonas cellulosilytica</name>
    <dbReference type="NCBI Taxonomy" id="2906762"/>
    <lineage>
        <taxon>Bacteria</taxon>
        <taxon>Pseudomonadati</taxon>
        <taxon>Pseudomonadota</taxon>
        <taxon>Betaproteobacteria</taxon>
        <taxon>Burkholderiales</taxon>
        <taxon>Sphaerotilaceae</taxon>
        <taxon>Roseateles</taxon>
    </lineage>
</organism>
<accession>A0ABS8XZ26</accession>
<dbReference type="EMBL" id="JAJTWU010000008">
    <property type="protein sequence ID" value="MCE4556548.1"/>
    <property type="molecule type" value="Genomic_DNA"/>
</dbReference>
<name>A0ABS8XZ26_9BURK</name>
<comment type="caution">
    <text evidence="1">The sequence shown here is derived from an EMBL/GenBank/DDBJ whole genome shotgun (WGS) entry which is preliminary data.</text>
</comment>
<reference evidence="1 2" key="1">
    <citation type="submission" date="2021-12" db="EMBL/GenBank/DDBJ databases">
        <title>Genome seq of P8.</title>
        <authorList>
            <person name="Seo T."/>
        </authorList>
    </citation>
    <scope>NUCLEOTIDE SEQUENCE [LARGE SCALE GENOMIC DNA]</scope>
    <source>
        <strain evidence="1 2">P8</strain>
    </source>
</reference>
<protein>
    <submittedName>
        <fullName evidence="1">Uncharacterized protein</fullName>
    </submittedName>
</protein>
<dbReference type="Gene3D" id="2.60.120.620">
    <property type="entry name" value="q2cbj1_9rhob like domain"/>
    <property type="match status" value="1"/>
</dbReference>
<dbReference type="RefSeq" id="WP_233373596.1">
    <property type="nucleotide sequence ID" value="NZ_JAJTWU010000008.1"/>
</dbReference>
<sequence length="144" mass="16355">MRYLWVVLDPELNVKAVVPMRPDGGDRVELLDLLGALPPVPFYAGVDMHAPVIILPDVLEQDLCRQLIQAYDRHGGEVSGFMREVNGKTVGVYDDAHKRRRDYQIDDPQLQQALQRCVQARVAPAIRKAHCFEATRMERYIVGC</sequence>
<gene>
    <name evidence="1" type="ORF">LXT13_19305</name>
</gene>
<dbReference type="Proteomes" id="UP001200741">
    <property type="component" value="Unassembled WGS sequence"/>
</dbReference>
<evidence type="ECO:0000313" key="2">
    <source>
        <dbReference type="Proteomes" id="UP001200741"/>
    </source>
</evidence>
<keyword evidence="2" id="KW-1185">Reference proteome</keyword>